<keyword evidence="3" id="KW-1185">Reference proteome</keyword>
<reference evidence="2" key="2">
    <citation type="submission" date="2022-01" db="EMBL/GenBank/DDBJ databases">
        <authorList>
            <person name="Yamashiro T."/>
            <person name="Shiraishi A."/>
            <person name="Satake H."/>
            <person name="Nakayama K."/>
        </authorList>
    </citation>
    <scope>NUCLEOTIDE SEQUENCE</scope>
</reference>
<evidence type="ECO:0000256" key="1">
    <source>
        <dbReference type="SAM" id="MobiDB-lite"/>
    </source>
</evidence>
<name>A0ABQ5GS39_9ASTR</name>
<evidence type="ECO:0000313" key="2">
    <source>
        <dbReference type="EMBL" id="GJT78094.1"/>
    </source>
</evidence>
<protein>
    <recommendedName>
        <fullName evidence="4">CCHC-type domain-containing protein</fullName>
    </recommendedName>
</protein>
<dbReference type="EMBL" id="BQNB010018771">
    <property type="protein sequence ID" value="GJT78094.1"/>
    <property type="molecule type" value="Genomic_DNA"/>
</dbReference>
<feature type="region of interest" description="Disordered" evidence="1">
    <location>
        <begin position="1"/>
        <end position="24"/>
    </location>
</feature>
<evidence type="ECO:0000313" key="3">
    <source>
        <dbReference type="Proteomes" id="UP001151760"/>
    </source>
</evidence>
<dbReference type="Proteomes" id="UP001151760">
    <property type="component" value="Unassembled WGS sequence"/>
</dbReference>
<feature type="compositionally biased region" description="Basic residues" evidence="1">
    <location>
        <begin position="1"/>
        <end position="11"/>
    </location>
</feature>
<comment type="caution">
    <text evidence="2">The sequence shown here is derived from an EMBL/GenBank/DDBJ whole genome shotgun (WGS) entry which is preliminary data.</text>
</comment>
<evidence type="ECO:0008006" key="4">
    <source>
        <dbReference type="Google" id="ProtNLM"/>
    </source>
</evidence>
<gene>
    <name evidence="2" type="ORF">Tco_1044819</name>
</gene>
<sequence>MPGKRRTKRRKDASEGNDKNRTRVSRVGRVIHCTNCHQEGHNRKGCKSSVPIQTEDGGNAGTQAANGGVCWRTKKYMVGGVDHCAGG</sequence>
<reference evidence="2" key="1">
    <citation type="journal article" date="2022" name="Int. J. Mol. Sci.">
        <title>Draft Genome of Tanacetum Coccineum: Genomic Comparison of Closely Related Tanacetum-Family Plants.</title>
        <authorList>
            <person name="Yamashiro T."/>
            <person name="Shiraishi A."/>
            <person name="Nakayama K."/>
            <person name="Satake H."/>
        </authorList>
    </citation>
    <scope>NUCLEOTIDE SEQUENCE</scope>
</reference>
<feature type="compositionally biased region" description="Basic and acidic residues" evidence="1">
    <location>
        <begin position="12"/>
        <end position="21"/>
    </location>
</feature>
<organism evidence="2 3">
    <name type="scientific">Tanacetum coccineum</name>
    <dbReference type="NCBI Taxonomy" id="301880"/>
    <lineage>
        <taxon>Eukaryota</taxon>
        <taxon>Viridiplantae</taxon>
        <taxon>Streptophyta</taxon>
        <taxon>Embryophyta</taxon>
        <taxon>Tracheophyta</taxon>
        <taxon>Spermatophyta</taxon>
        <taxon>Magnoliopsida</taxon>
        <taxon>eudicotyledons</taxon>
        <taxon>Gunneridae</taxon>
        <taxon>Pentapetalae</taxon>
        <taxon>asterids</taxon>
        <taxon>campanulids</taxon>
        <taxon>Asterales</taxon>
        <taxon>Asteraceae</taxon>
        <taxon>Asteroideae</taxon>
        <taxon>Anthemideae</taxon>
        <taxon>Anthemidinae</taxon>
        <taxon>Tanacetum</taxon>
    </lineage>
</organism>
<proteinExistence type="predicted"/>
<accession>A0ABQ5GS39</accession>